<evidence type="ECO:0000313" key="4">
    <source>
        <dbReference type="Proteomes" id="UP000766629"/>
    </source>
</evidence>
<accession>A0ABS7NAI2</accession>
<feature type="signal peptide" evidence="2">
    <location>
        <begin position="1"/>
        <end position="24"/>
    </location>
</feature>
<feature type="compositionally biased region" description="Basic and acidic residues" evidence="1">
    <location>
        <begin position="55"/>
        <end position="67"/>
    </location>
</feature>
<comment type="caution">
    <text evidence="3">The sequence shown here is derived from an EMBL/GenBank/DDBJ whole genome shotgun (WGS) entry which is preliminary data.</text>
</comment>
<evidence type="ECO:0000313" key="3">
    <source>
        <dbReference type="EMBL" id="MBY6138207.1"/>
    </source>
</evidence>
<feature type="region of interest" description="Disordered" evidence="1">
    <location>
        <begin position="21"/>
        <end position="67"/>
    </location>
</feature>
<sequence length="126" mass="13967">MQKFLTAAAAAAMSLALAPAATHAGPPKWAPGHSKSAAHYAPGQVKKRHHRKHSHYDDDDHDHDHDRYDGRIRGGDWVYVDDYGRWGLNPPREGHRYVRQGDKIFEVVKNTLAIVGAVAVVNALTQ</sequence>
<organism evidence="3 4">
    <name type="scientific">Leisingera daeponensis</name>
    <dbReference type="NCBI Taxonomy" id="405746"/>
    <lineage>
        <taxon>Bacteria</taxon>
        <taxon>Pseudomonadati</taxon>
        <taxon>Pseudomonadota</taxon>
        <taxon>Alphaproteobacteria</taxon>
        <taxon>Rhodobacterales</taxon>
        <taxon>Roseobacteraceae</taxon>
        <taxon>Leisingera</taxon>
    </lineage>
</organism>
<evidence type="ECO:0000256" key="1">
    <source>
        <dbReference type="SAM" id="MobiDB-lite"/>
    </source>
</evidence>
<name>A0ABS7NAI2_9RHOB</name>
<dbReference type="Proteomes" id="UP000766629">
    <property type="component" value="Unassembled WGS sequence"/>
</dbReference>
<keyword evidence="4" id="KW-1185">Reference proteome</keyword>
<gene>
    <name evidence="3" type="ORF">KUV26_02045</name>
</gene>
<proteinExistence type="predicted"/>
<reference evidence="3 4" key="1">
    <citation type="submission" date="2021-06" db="EMBL/GenBank/DDBJ databases">
        <title>50 bacteria genomes isolated from Dapeng, Shenzhen, China.</title>
        <authorList>
            <person name="Zheng W."/>
            <person name="Yu S."/>
            <person name="Huang Y."/>
        </authorList>
    </citation>
    <scope>NUCLEOTIDE SEQUENCE [LARGE SCALE GENOMIC DNA]</scope>
    <source>
        <strain evidence="3 4">DP1N14-2</strain>
    </source>
</reference>
<evidence type="ECO:0000256" key="2">
    <source>
        <dbReference type="SAM" id="SignalP"/>
    </source>
</evidence>
<keyword evidence="2" id="KW-0732">Signal</keyword>
<protein>
    <submittedName>
        <fullName evidence="3">RcnB family protein</fullName>
    </submittedName>
</protein>
<dbReference type="RefSeq" id="WP_222502468.1">
    <property type="nucleotide sequence ID" value="NZ_JAHVJA010000001.1"/>
</dbReference>
<feature type="compositionally biased region" description="Basic residues" evidence="1">
    <location>
        <begin position="45"/>
        <end position="54"/>
    </location>
</feature>
<dbReference type="EMBL" id="JAHVJA010000001">
    <property type="protein sequence ID" value="MBY6138207.1"/>
    <property type="molecule type" value="Genomic_DNA"/>
</dbReference>
<feature type="chain" id="PRO_5046742053" evidence="2">
    <location>
        <begin position="25"/>
        <end position="126"/>
    </location>
</feature>